<evidence type="ECO:0000313" key="2">
    <source>
        <dbReference type="EMBL" id="ESU76417.1"/>
    </source>
</evidence>
<sequence length="50" mass="5251">HVLLIGSITDESLSLMKIAGLTTLVAGIVLIKSGTRKARKPELEVNHGAV</sequence>
<evidence type="ECO:0000313" key="3">
    <source>
        <dbReference type="Proteomes" id="UP000017944"/>
    </source>
</evidence>
<accession>A0A090N9Z4</accession>
<feature type="transmembrane region" description="Helical" evidence="1">
    <location>
        <begin position="12"/>
        <end position="31"/>
    </location>
</feature>
<feature type="non-terminal residue" evidence="2">
    <location>
        <position position="1"/>
    </location>
</feature>
<keyword evidence="1" id="KW-1133">Transmembrane helix</keyword>
<dbReference type="Proteomes" id="UP000017944">
    <property type="component" value="Unassembled WGS sequence"/>
</dbReference>
<dbReference type="AlphaFoldDB" id="A0A090N9Z4"/>
<gene>
    <name evidence="2" type="ORF">WRSd3_04357</name>
</gene>
<dbReference type="EMBL" id="AXUT01000538">
    <property type="protein sequence ID" value="ESU76417.1"/>
    <property type="molecule type" value="Genomic_DNA"/>
</dbReference>
<keyword evidence="1" id="KW-0472">Membrane</keyword>
<keyword evidence="1" id="KW-0812">Transmembrane</keyword>
<name>A0A090N9Z4_SHIDY</name>
<comment type="caution">
    <text evidence="2">The sequence shown here is derived from an EMBL/GenBank/DDBJ whole genome shotgun (WGS) entry which is preliminary data.</text>
</comment>
<proteinExistence type="predicted"/>
<protein>
    <submittedName>
        <fullName evidence="2">Quaternary ammonium compound-resistance protein</fullName>
    </submittedName>
</protein>
<reference evidence="2 3" key="1">
    <citation type="submission" date="2013-10" db="EMBL/GenBank/DDBJ databases">
        <title>Draft genomes and the virulence plasmids of Sd1617 vaccine constructs: WRSd3 and WRSd5.</title>
        <authorList>
            <person name="Aksomboon Vongsawan A."/>
            <person name="Venkatesan M.M."/>
            <person name="Vaisvil B."/>
            <person name="Emel G."/>
            <person name="Kepatral V."/>
            <person name="Sethabutr O."/>
            <person name="Serichantalergs O."/>
            <person name="Mason C."/>
        </authorList>
    </citation>
    <scope>NUCLEOTIDE SEQUENCE [LARGE SCALE GENOMIC DNA]</scope>
    <source>
        <strain evidence="2 3">WRSd3</strain>
    </source>
</reference>
<evidence type="ECO:0000256" key="1">
    <source>
        <dbReference type="SAM" id="Phobius"/>
    </source>
</evidence>
<organism evidence="2 3">
    <name type="scientific">Shigella dysenteriae WRSd3</name>
    <dbReference type="NCBI Taxonomy" id="1401327"/>
    <lineage>
        <taxon>Bacteria</taxon>
        <taxon>Pseudomonadati</taxon>
        <taxon>Pseudomonadota</taxon>
        <taxon>Gammaproteobacteria</taxon>
        <taxon>Enterobacterales</taxon>
        <taxon>Enterobacteriaceae</taxon>
        <taxon>Shigella</taxon>
    </lineage>
</organism>